<accession>A0A9N9S4E7</accession>
<protein>
    <submittedName>
        <fullName evidence="1">Uncharacterized protein</fullName>
    </submittedName>
</protein>
<reference evidence="1" key="1">
    <citation type="submission" date="2022-01" db="EMBL/GenBank/DDBJ databases">
        <authorList>
            <person name="King R."/>
        </authorList>
    </citation>
    <scope>NUCLEOTIDE SEQUENCE</scope>
</reference>
<reference evidence="1" key="2">
    <citation type="submission" date="2022-10" db="EMBL/GenBank/DDBJ databases">
        <authorList>
            <consortium name="ENA_rothamsted_submissions"/>
            <consortium name="culmorum"/>
            <person name="King R."/>
        </authorList>
    </citation>
    <scope>NUCLEOTIDE SEQUENCE</scope>
</reference>
<dbReference type="EMBL" id="OU895880">
    <property type="protein sequence ID" value="CAG9810678.1"/>
    <property type="molecule type" value="Genomic_DNA"/>
</dbReference>
<evidence type="ECO:0000313" key="1">
    <source>
        <dbReference type="EMBL" id="CAG9810678.1"/>
    </source>
</evidence>
<organism evidence="1 2">
    <name type="scientific">Chironomus riparius</name>
    <dbReference type="NCBI Taxonomy" id="315576"/>
    <lineage>
        <taxon>Eukaryota</taxon>
        <taxon>Metazoa</taxon>
        <taxon>Ecdysozoa</taxon>
        <taxon>Arthropoda</taxon>
        <taxon>Hexapoda</taxon>
        <taxon>Insecta</taxon>
        <taxon>Pterygota</taxon>
        <taxon>Neoptera</taxon>
        <taxon>Endopterygota</taxon>
        <taxon>Diptera</taxon>
        <taxon>Nematocera</taxon>
        <taxon>Chironomoidea</taxon>
        <taxon>Chironomidae</taxon>
        <taxon>Chironominae</taxon>
        <taxon>Chironomus</taxon>
    </lineage>
</organism>
<proteinExistence type="predicted"/>
<dbReference type="AlphaFoldDB" id="A0A9N9S4E7"/>
<dbReference type="Gene3D" id="3.40.630.30">
    <property type="match status" value="1"/>
</dbReference>
<name>A0A9N9S4E7_9DIPT</name>
<evidence type="ECO:0000313" key="2">
    <source>
        <dbReference type="Proteomes" id="UP001153620"/>
    </source>
</evidence>
<dbReference type="OrthoDB" id="7782438at2759"/>
<sequence>MSTYFTLQAQNNKSNKIIEYRIQDLPDDRFLEAINLFCEDFLPDEPMTSSRNLHGNENGKKEICNIWMDIMKQRLSIACFRNDGGGDETVG</sequence>
<dbReference type="Proteomes" id="UP001153620">
    <property type="component" value="Chromosome 4"/>
</dbReference>
<keyword evidence="2" id="KW-1185">Reference proteome</keyword>
<gene>
    <name evidence="1" type="ORF">CHIRRI_LOCUS13491</name>
</gene>